<reference evidence="1 2" key="1">
    <citation type="journal article" date="2013" name="PLoS Genet.">
        <title>Distinctive expansion of potential virulence genes in the genome of the oomycete fish pathogen Saprolegnia parasitica.</title>
        <authorList>
            <person name="Jiang R.H."/>
            <person name="de Bruijn I."/>
            <person name="Haas B.J."/>
            <person name="Belmonte R."/>
            <person name="Lobach L."/>
            <person name="Christie J."/>
            <person name="van den Ackerveken G."/>
            <person name="Bottin A."/>
            <person name="Bulone V."/>
            <person name="Diaz-Moreno S.M."/>
            <person name="Dumas B."/>
            <person name="Fan L."/>
            <person name="Gaulin E."/>
            <person name="Govers F."/>
            <person name="Grenville-Briggs L.J."/>
            <person name="Horner N.R."/>
            <person name="Levin J.Z."/>
            <person name="Mammella M."/>
            <person name="Meijer H.J."/>
            <person name="Morris P."/>
            <person name="Nusbaum C."/>
            <person name="Oome S."/>
            <person name="Phillips A.J."/>
            <person name="van Rooyen D."/>
            <person name="Rzeszutek E."/>
            <person name="Saraiva M."/>
            <person name="Secombes C.J."/>
            <person name="Seidl M.F."/>
            <person name="Snel B."/>
            <person name="Stassen J.H."/>
            <person name="Sykes S."/>
            <person name="Tripathy S."/>
            <person name="van den Berg H."/>
            <person name="Vega-Arreguin J.C."/>
            <person name="Wawra S."/>
            <person name="Young S.K."/>
            <person name="Zeng Q."/>
            <person name="Dieguez-Uribeondo J."/>
            <person name="Russ C."/>
            <person name="Tyler B.M."/>
            <person name="van West P."/>
        </authorList>
    </citation>
    <scope>NUCLEOTIDE SEQUENCE [LARGE SCALE GENOMIC DNA]</scope>
    <source>
        <strain evidence="1 2">CBS 223.65</strain>
    </source>
</reference>
<dbReference type="GeneID" id="24124642"/>
<proteinExistence type="predicted"/>
<evidence type="ECO:0000313" key="1">
    <source>
        <dbReference type="EMBL" id="KDO33264.1"/>
    </source>
</evidence>
<keyword evidence="2" id="KW-1185">Reference proteome</keyword>
<gene>
    <name evidence="1" type="ORF">SPRG_02073</name>
</gene>
<dbReference type="EMBL" id="KK583193">
    <property type="protein sequence ID" value="KDO33264.1"/>
    <property type="molecule type" value="Genomic_DNA"/>
</dbReference>
<organism evidence="1 2">
    <name type="scientific">Saprolegnia parasitica (strain CBS 223.65)</name>
    <dbReference type="NCBI Taxonomy" id="695850"/>
    <lineage>
        <taxon>Eukaryota</taxon>
        <taxon>Sar</taxon>
        <taxon>Stramenopiles</taxon>
        <taxon>Oomycota</taxon>
        <taxon>Saprolegniomycetes</taxon>
        <taxon>Saprolegniales</taxon>
        <taxon>Saprolegniaceae</taxon>
        <taxon>Saprolegnia</taxon>
    </lineage>
</organism>
<dbReference type="VEuPathDB" id="FungiDB:SPRG_02073"/>
<name>A0A067CRF3_SAPPC</name>
<dbReference type="KEGG" id="spar:SPRG_02073"/>
<evidence type="ECO:0000313" key="2">
    <source>
        <dbReference type="Proteomes" id="UP000030745"/>
    </source>
</evidence>
<dbReference type="Proteomes" id="UP000030745">
    <property type="component" value="Unassembled WGS sequence"/>
</dbReference>
<protein>
    <submittedName>
        <fullName evidence="1">Uncharacterized protein</fullName>
    </submittedName>
</protein>
<dbReference type="RefSeq" id="XP_012196020.1">
    <property type="nucleotide sequence ID" value="XM_012340630.1"/>
</dbReference>
<dbReference type="AlphaFoldDB" id="A0A067CRF3"/>
<accession>A0A067CRF3</accession>
<sequence length="148" mass="16986">MPTWLDRQPDERARIAQVPCIFCAEATHSVVECRALRTAIRTKTVLASFKWPRGLLCAYCTFFGLVGNHDIARCTMLVEHMHYRKVPKVFVKYYKPKNLLLPVPTECPPVRPIPHRHDVVCGYCSVEGHDPKQCHELHTDVCAGCMRR</sequence>